<feature type="compositionally biased region" description="Low complexity" evidence="1">
    <location>
        <begin position="604"/>
        <end position="614"/>
    </location>
</feature>
<dbReference type="Pfam" id="PF23726">
    <property type="entry name" value="Beta-prop_RSE1_2nd"/>
    <property type="match status" value="1"/>
</dbReference>
<feature type="region of interest" description="Disordered" evidence="1">
    <location>
        <begin position="260"/>
        <end position="327"/>
    </location>
</feature>
<feature type="compositionally biased region" description="Polar residues" evidence="1">
    <location>
        <begin position="388"/>
        <end position="403"/>
    </location>
</feature>
<dbReference type="EMBL" id="CAGI01000179">
    <property type="protein sequence ID" value="CCF53029.1"/>
    <property type="molecule type" value="Genomic_DNA"/>
</dbReference>
<evidence type="ECO:0000313" key="4">
    <source>
        <dbReference type="EMBL" id="CCF53029.1"/>
    </source>
</evidence>
<feature type="domain" description="RSE1/DDB1/CPSF1 second beta-propeller" evidence="3">
    <location>
        <begin position="696"/>
        <end position="1023"/>
    </location>
</feature>
<dbReference type="STRING" id="1128400.I2G1I6"/>
<protein>
    <submittedName>
        <fullName evidence="4">Related to UV-damaged DNA-binding protein</fullName>
    </submittedName>
</protein>
<dbReference type="InterPro" id="IPR036322">
    <property type="entry name" value="WD40_repeat_dom_sf"/>
</dbReference>
<organism evidence="4 5">
    <name type="scientific">Ustilago hordei</name>
    <name type="common">Barley covered smut fungus</name>
    <dbReference type="NCBI Taxonomy" id="120017"/>
    <lineage>
        <taxon>Eukaryota</taxon>
        <taxon>Fungi</taxon>
        <taxon>Dikarya</taxon>
        <taxon>Basidiomycota</taxon>
        <taxon>Ustilaginomycotina</taxon>
        <taxon>Ustilaginomycetes</taxon>
        <taxon>Ustilaginales</taxon>
        <taxon>Ustilaginaceae</taxon>
        <taxon>Ustilago</taxon>
    </lineage>
</organism>
<feature type="region of interest" description="Disordered" evidence="1">
    <location>
        <begin position="596"/>
        <end position="635"/>
    </location>
</feature>
<feature type="region of interest" description="Disordered" evidence="1">
    <location>
        <begin position="382"/>
        <end position="485"/>
    </location>
</feature>
<keyword evidence="5" id="KW-1185">Reference proteome</keyword>
<dbReference type="Proteomes" id="UP000006174">
    <property type="component" value="Unassembled WGS sequence"/>
</dbReference>
<dbReference type="InterPro" id="IPR004871">
    <property type="entry name" value="RSE1/DDB1/CPSF1_C"/>
</dbReference>
<dbReference type="SUPFAM" id="SSF50978">
    <property type="entry name" value="WD40 repeat-like"/>
    <property type="match status" value="1"/>
</dbReference>
<feature type="compositionally biased region" description="Polar residues" evidence="1">
    <location>
        <begin position="286"/>
        <end position="297"/>
    </location>
</feature>
<dbReference type="OMA" id="DERPNCI"/>
<dbReference type="InterPro" id="IPR058543">
    <property type="entry name" value="Beta-prop_RSE1/DDB1/CPSF1_2nd"/>
</dbReference>
<proteinExistence type="predicted"/>
<dbReference type="GO" id="GO:0003677">
    <property type="term" value="F:DNA binding"/>
    <property type="evidence" value="ECO:0007669"/>
    <property type="project" value="UniProtKB-KW"/>
</dbReference>
<dbReference type="InterPro" id="IPR050358">
    <property type="entry name" value="RSE1/DDB1/CFT1"/>
</dbReference>
<dbReference type="Gene3D" id="2.130.10.10">
    <property type="entry name" value="YVTN repeat-like/Quinoprotein amine dehydrogenase"/>
    <property type="match status" value="3"/>
</dbReference>
<evidence type="ECO:0000313" key="5">
    <source>
        <dbReference type="Proteomes" id="UP000006174"/>
    </source>
</evidence>
<accession>I2G1I6</accession>
<feature type="compositionally biased region" description="Polar residues" evidence="1">
    <location>
        <begin position="442"/>
        <end position="451"/>
    </location>
</feature>
<reference evidence="4 5" key="1">
    <citation type="journal article" date="2012" name="Plant Cell">
        <title>Genome comparison of barley and maize smut fungi reveals targeted loss of RNA silencing components and species-specific presence of transposable elements.</title>
        <authorList>
            <person name="Laurie J.D."/>
            <person name="Ali S."/>
            <person name="Linning R."/>
            <person name="Mannhaupt G."/>
            <person name="Wong P."/>
            <person name="Gueldener U."/>
            <person name="Muensterkoetter M."/>
            <person name="Moore R."/>
            <person name="Kahmann R."/>
            <person name="Bakkeren G."/>
            <person name="Schirawski J."/>
        </authorList>
    </citation>
    <scope>NUCLEOTIDE SEQUENCE [LARGE SCALE GENOMIC DNA]</scope>
    <source>
        <strain evidence="5">Uh4875-4</strain>
    </source>
</reference>
<sequence length="1508" mass="160535">MLYVAHAYEPGAILETLSLPSFLPTGPCLAVVKHSTVEFLSLAASSSAGLLEPVQTVSLPARILAAQAVTSADSKQSRQQSLVILTDHYQPKLISLTASISEDTGEVVVATAATLALDEVARSPAESALGLWTEPFSSSTSQIGHRIAISHVYKGVLKVTPLSDSLAQSHLGATDDDDEAMQDVSQSDPHSRLAHFSHSFGARIPHPNLLSCAVLSPLSAASVPAVALLSLSSVPSKISGFGQQCLPVLSFHSVDTCTQNLSPLPWGPPRKAPRSVKEESDGKQFDPQSSSAATQASRDMKAISSDNKASVRKKHGPAAMGSKVTDADLQKREQDWAKSALVQCHVPLPYTDAYGAHLIHALPAHVGGGVLVFSETSILHVPPPANPPSSSGQADLTQTTTTPDAADLKGKRRKASEGGAIETKRRSLGAQSQPTPVKVETAATSSAPSNENGKRRRSSVNVPAPGAESSSGASAPSHSRPRLLRVGLPHPVQVVSVVDLGDRPDDKTFSVLFGCNSGALNVLQLTLPQDAASEVVPSHSAAAPQPKSMRVETLGTTSQPAGPQALSYLGDGLVCVGSATGDSCLYKILQQDTSEEMDTGPGAQLLSPPSSPTQSRRRRSSLAANTTPKSTELPCGGSLVTIETWQNLGPVVDFTVDDGAGGDPTTSASAQARIVTCSGAGPSGSIREVRSGASVQDVSSLPIPNAQQIWSVEAGDATSKQTAGLLIGFATSTAYLHFDANGNLADATDRLSAVGVDTTLPTLTASTVFDASQGPLLVRVAKDAASLVNLQDEAATLVQQWKPSAGLEITTASVNPYGQLVIASSDKSLSYLVVEEGALIERNKIQLDHEVSCLDTSSVTAGQAAQFAACGFWQTRSIQIFALPELAPVGESLVVQQGFAAVPRSILLHRFASKQSEASSQTKSSVGNRDALMPHLLIGLGDGTLVSFSLSLPRDDSYSKIVGLSDCKTVSLGKQALKLDAIESWAGARVVAVSGSRPTLVYADSKRFSYNALKHKSQRSVTMLHVGPGRVLGAFALAESVELASIGALRQRDIRTFPLGLDQPLAIAQWPNRKVFAVCTWAFLPRGSATKASKSRGAIRILDQSTFETLDEFRLEVDERPNCITVLRAQGHEMLVVGTGYISDGEHEVISGRLLGFDVSAGSIRGKEERGRLRKLFVKEQAGNVYSVQSINNRLATAVNSEVKIYSVVDPRASDEVSAPRINVVQRGSWACSFIACNLSVVEPDQIVVGDALRSINVLHVHPYTARLTEIARDCDPFWTSATELLDEASQTYIGADISFNLYTTQRVPLSEQVKARIRRTREREIERSVGEVNRLTTRDPNQVDRYAHVMQRNAVWHYGDMINKFYRKSLVADPGTAAEVHPRLLFCTAAGAIGVIAHVQEEQARLLAKVERNILSLIELSSSISTSNSSSVVTSISHQDWRTLRTDHRVQAPAGFLDANILQMFVDGRLDSKQRDKVVQGPNSEMEALPVGREIVEQLIEALCQLA</sequence>
<dbReference type="InterPro" id="IPR015943">
    <property type="entry name" value="WD40/YVTN_repeat-like_dom_sf"/>
</dbReference>
<feature type="compositionally biased region" description="Basic and acidic residues" evidence="1">
    <location>
        <begin position="275"/>
        <end position="284"/>
    </location>
</feature>
<keyword evidence="4" id="KW-0238">DNA-binding</keyword>
<dbReference type="HOGENOM" id="CLU_246458_0_0_1"/>
<evidence type="ECO:0000259" key="3">
    <source>
        <dbReference type="Pfam" id="PF23726"/>
    </source>
</evidence>
<evidence type="ECO:0000256" key="1">
    <source>
        <dbReference type="SAM" id="MobiDB-lite"/>
    </source>
</evidence>
<dbReference type="GO" id="GO:0005634">
    <property type="term" value="C:nucleus"/>
    <property type="evidence" value="ECO:0007669"/>
    <property type="project" value="InterPro"/>
</dbReference>
<comment type="caution">
    <text evidence="4">The sequence shown here is derived from an EMBL/GenBank/DDBJ whole genome shotgun (WGS) entry which is preliminary data.</text>
</comment>
<name>I2G1I6_USTHO</name>
<feature type="domain" description="RSE1/DDB1/CPSF1 C-terminal" evidence="2">
    <location>
        <begin position="1097"/>
        <end position="1467"/>
    </location>
</feature>
<dbReference type="eggNOG" id="KOG1897">
    <property type="taxonomic scope" value="Eukaryota"/>
</dbReference>
<dbReference type="PANTHER" id="PTHR10644">
    <property type="entry name" value="DNA REPAIR/RNA PROCESSING CPSF FAMILY"/>
    <property type="match status" value="1"/>
</dbReference>
<gene>
    <name evidence="4" type="ORF">UHOR_04434</name>
</gene>
<dbReference type="Pfam" id="PF03178">
    <property type="entry name" value="CPSF_A"/>
    <property type="match status" value="1"/>
</dbReference>
<dbReference type="Gene3D" id="1.10.150.910">
    <property type="match status" value="1"/>
</dbReference>
<feature type="region of interest" description="Disordered" evidence="1">
    <location>
        <begin position="169"/>
        <end position="188"/>
    </location>
</feature>
<evidence type="ECO:0000259" key="2">
    <source>
        <dbReference type="Pfam" id="PF03178"/>
    </source>
</evidence>
<feature type="compositionally biased region" description="Low complexity" evidence="1">
    <location>
        <begin position="463"/>
        <end position="478"/>
    </location>
</feature>